<dbReference type="InterPro" id="IPR037198">
    <property type="entry name" value="MutL_C_sf"/>
</dbReference>
<dbReference type="HAMAP" id="MF_00149">
    <property type="entry name" value="DNA_mis_repair"/>
    <property type="match status" value="1"/>
</dbReference>
<dbReference type="InterPro" id="IPR042120">
    <property type="entry name" value="MutL_C_dimsub"/>
</dbReference>
<dbReference type="CDD" id="cd16926">
    <property type="entry name" value="HATPase_MutL-MLH-PMS-like"/>
    <property type="match status" value="1"/>
</dbReference>
<gene>
    <name evidence="4" type="primary">mutL</name>
    <name evidence="8" type="ORF">CWE10_04795</name>
</gene>
<evidence type="ECO:0000256" key="5">
    <source>
        <dbReference type="SAM" id="MobiDB-lite"/>
    </source>
</evidence>
<evidence type="ECO:0000256" key="4">
    <source>
        <dbReference type="HAMAP-Rule" id="MF_00149"/>
    </source>
</evidence>
<evidence type="ECO:0000259" key="6">
    <source>
        <dbReference type="SMART" id="SM00853"/>
    </source>
</evidence>
<dbReference type="GO" id="GO:0032300">
    <property type="term" value="C:mismatch repair complex"/>
    <property type="evidence" value="ECO:0007669"/>
    <property type="project" value="InterPro"/>
</dbReference>
<dbReference type="SMART" id="SM00853">
    <property type="entry name" value="MutL_C"/>
    <property type="match status" value="1"/>
</dbReference>
<dbReference type="AlphaFoldDB" id="A0A953IA22"/>
<evidence type="ECO:0000256" key="3">
    <source>
        <dbReference type="ARBA" id="ARBA00023204"/>
    </source>
</evidence>
<dbReference type="NCBIfam" id="TIGR00585">
    <property type="entry name" value="mutl"/>
    <property type="match status" value="1"/>
</dbReference>
<feature type="domain" description="MutL C-terminal dimerisation" evidence="6">
    <location>
        <begin position="447"/>
        <end position="593"/>
    </location>
</feature>
<dbReference type="PANTHER" id="PTHR10073">
    <property type="entry name" value="DNA MISMATCH REPAIR PROTEIN MLH, PMS, MUTL"/>
    <property type="match status" value="1"/>
</dbReference>
<dbReference type="InterPro" id="IPR014762">
    <property type="entry name" value="DNA_mismatch_repair_CS"/>
</dbReference>
<dbReference type="Pfam" id="PF01119">
    <property type="entry name" value="DNA_mis_repair"/>
    <property type="match status" value="1"/>
</dbReference>
<dbReference type="PANTHER" id="PTHR10073:SF12">
    <property type="entry name" value="DNA MISMATCH REPAIR PROTEIN MLH1"/>
    <property type="match status" value="1"/>
</dbReference>
<dbReference type="InterPro" id="IPR042121">
    <property type="entry name" value="MutL_C_regsub"/>
</dbReference>
<dbReference type="CDD" id="cd00782">
    <property type="entry name" value="MutL_Trans"/>
    <property type="match status" value="1"/>
</dbReference>
<dbReference type="GO" id="GO:0016887">
    <property type="term" value="F:ATP hydrolysis activity"/>
    <property type="evidence" value="ECO:0007669"/>
    <property type="project" value="InterPro"/>
</dbReference>
<dbReference type="EMBL" id="PIUK01000028">
    <property type="protein sequence ID" value="MBY6275529.1"/>
    <property type="molecule type" value="Genomic_DNA"/>
</dbReference>
<comment type="function">
    <text evidence="4">This protein is involved in the repair of mismatches in DNA. It is required for dam-dependent methyl-directed DNA mismatch repair. May act as a 'molecular matchmaker', a protein that promotes the formation of a stable complex between two or more DNA-binding proteins in an ATP-dependent manner without itself being part of a final effector complex.</text>
</comment>
<comment type="similarity">
    <text evidence="1 4">Belongs to the DNA mismatch repair MutL/HexB family.</text>
</comment>
<evidence type="ECO:0000259" key="7">
    <source>
        <dbReference type="SMART" id="SM01340"/>
    </source>
</evidence>
<dbReference type="InterPro" id="IPR014721">
    <property type="entry name" value="Ribsml_uS5_D2-typ_fold_subgr"/>
</dbReference>
<dbReference type="InterPro" id="IPR036890">
    <property type="entry name" value="HATPase_C_sf"/>
</dbReference>
<dbReference type="InterPro" id="IPR013507">
    <property type="entry name" value="DNA_mismatch_S5_2-like"/>
</dbReference>
<reference evidence="8" key="1">
    <citation type="submission" date="2017-11" db="EMBL/GenBank/DDBJ databases">
        <title>Three new genomes from thermophilic consortium.</title>
        <authorList>
            <person name="Quaggio R."/>
            <person name="Amgarten D."/>
            <person name="Setubal J.C."/>
        </authorList>
    </citation>
    <scope>NUCLEOTIDE SEQUENCE</scope>
    <source>
        <strain evidence="8">ZCTH01-B2</strain>
    </source>
</reference>
<dbReference type="PROSITE" id="PS00058">
    <property type="entry name" value="DNA_MISMATCH_REPAIR_1"/>
    <property type="match status" value="1"/>
</dbReference>
<dbReference type="Gene3D" id="3.30.230.10">
    <property type="match status" value="1"/>
</dbReference>
<dbReference type="InterPro" id="IPR014790">
    <property type="entry name" value="MutL_C"/>
</dbReference>
<dbReference type="InterPro" id="IPR020568">
    <property type="entry name" value="Ribosomal_Su5_D2-typ_SF"/>
</dbReference>
<feature type="domain" description="DNA mismatch repair protein S5" evidence="7">
    <location>
        <begin position="209"/>
        <end position="327"/>
    </location>
</feature>
<proteinExistence type="inferred from homology"/>
<feature type="region of interest" description="Disordered" evidence="5">
    <location>
        <begin position="355"/>
        <end position="380"/>
    </location>
</feature>
<dbReference type="GO" id="GO:0030983">
    <property type="term" value="F:mismatched DNA binding"/>
    <property type="evidence" value="ECO:0007669"/>
    <property type="project" value="InterPro"/>
</dbReference>
<dbReference type="InterPro" id="IPR002099">
    <property type="entry name" value="MutL/Mlh/PMS"/>
</dbReference>
<dbReference type="FunFam" id="3.30.565.10:FF:000003">
    <property type="entry name" value="DNA mismatch repair endonuclease MutL"/>
    <property type="match status" value="1"/>
</dbReference>
<dbReference type="GO" id="GO:0005524">
    <property type="term" value="F:ATP binding"/>
    <property type="evidence" value="ECO:0007669"/>
    <property type="project" value="InterPro"/>
</dbReference>
<dbReference type="InterPro" id="IPR020667">
    <property type="entry name" value="DNA_mismatch_repair_MutL"/>
</dbReference>
<dbReference type="InterPro" id="IPR038973">
    <property type="entry name" value="MutL/Mlh/Pms-like"/>
</dbReference>
<dbReference type="SUPFAM" id="SSF54211">
    <property type="entry name" value="Ribosomal protein S5 domain 2-like"/>
    <property type="match status" value="1"/>
</dbReference>
<evidence type="ECO:0000256" key="1">
    <source>
        <dbReference type="ARBA" id="ARBA00006082"/>
    </source>
</evidence>
<dbReference type="SUPFAM" id="SSF118116">
    <property type="entry name" value="DNA mismatch repair protein MutL"/>
    <property type="match status" value="1"/>
</dbReference>
<dbReference type="Gene3D" id="3.30.1370.100">
    <property type="entry name" value="MutL, C-terminal domain, regulatory subdomain"/>
    <property type="match status" value="1"/>
</dbReference>
<dbReference type="Pfam" id="PF08676">
    <property type="entry name" value="MutL_C"/>
    <property type="match status" value="1"/>
</dbReference>
<sequence length="635" mass="68298">MARIRLLDERTANQIAAGEVVERPASVVKELVENALDAQAKRIVVEVSGGGRELVRVTDDGIGMVPEDARLALQRHATSKIRTAEDLNAITTLGFRGEALPSIAAVSQFELITRPHDQLAGYRILAEGGQIVAEGEHGCPAGTRVTVRDLFFNVPARLKYLKTNATELAQIGDILTRLALANPEVAFRFQSGQAQVFATPGTGDLTAAVAALLGREMAKELLPVDYRNDAARVHGFVGRPTIARAGRSHQYFFVNRRAVRTIAARYALEEAYAHLLPNGRYPVCILFIEVEPHEVDVNVHPTKAEVRFQRDREVRAAVYQAARHALGAALLIPGTEVTADGEVRVPDRAEEKAALQRGWVPPGAGRPGEGGGRAAPPPWRVSAGGPGGQTTAREPVQAYLPAGGLQAALAQRAAEEAAAAVPAVDLAEATLVPRSAEPGELIRALRPLGQVHRSYIACDGPEGLYLIDQHAAHERIFFERLYAAAQEQATAVQRLLFPLTLDLTPAQMAIWQENAAIFAESGFEAQPFGGNTLLIHGVPAGLGTDHVARLVCDFLDRLQEDQVAPGTPVTDRRRRVLAAMAACKAAIKARDPLQPEDIAALLSDLAACASPETCPHGRPTVICVSISELEKRFKR</sequence>
<keyword evidence="2 4" id="KW-0227">DNA damage</keyword>
<protein>
    <recommendedName>
        <fullName evidence="4">DNA mismatch repair protein MutL</fullName>
    </recommendedName>
</protein>
<dbReference type="Gene3D" id="3.30.565.10">
    <property type="entry name" value="Histidine kinase-like ATPase, C-terminal domain"/>
    <property type="match status" value="1"/>
</dbReference>
<organism evidence="8 9">
    <name type="scientific">Symbiobacterium thermophilum</name>
    <dbReference type="NCBI Taxonomy" id="2734"/>
    <lineage>
        <taxon>Bacteria</taxon>
        <taxon>Bacillati</taxon>
        <taxon>Bacillota</taxon>
        <taxon>Clostridia</taxon>
        <taxon>Eubacteriales</taxon>
        <taxon>Symbiobacteriaceae</taxon>
        <taxon>Symbiobacterium</taxon>
    </lineage>
</organism>
<evidence type="ECO:0000313" key="8">
    <source>
        <dbReference type="EMBL" id="MBY6275529.1"/>
    </source>
</evidence>
<name>A0A953IA22_SYMTR</name>
<dbReference type="Proteomes" id="UP000732377">
    <property type="component" value="Unassembled WGS sequence"/>
</dbReference>
<dbReference type="SUPFAM" id="SSF55874">
    <property type="entry name" value="ATPase domain of HSP90 chaperone/DNA topoisomerase II/histidine kinase"/>
    <property type="match status" value="1"/>
</dbReference>
<accession>A0A953IA22</accession>
<dbReference type="RefSeq" id="WP_273378428.1">
    <property type="nucleotide sequence ID" value="NZ_PIUK01000028.1"/>
</dbReference>
<dbReference type="Pfam" id="PF13589">
    <property type="entry name" value="HATPase_c_3"/>
    <property type="match status" value="1"/>
</dbReference>
<keyword evidence="3 4" id="KW-0234">DNA repair</keyword>
<dbReference type="GO" id="GO:0006298">
    <property type="term" value="P:mismatch repair"/>
    <property type="evidence" value="ECO:0007669"/>
    <property type="project" value="UniProtKB-UniRule"/>
</dbReference>
<dbReference type="SMART" id="SM01340">
    <property type="entry name" value="DNA_mis_repair"/>
    <property type="match status" value="1"/>
</dbReference>
<dbReference type="Gene3D" id="3.30.1540.20">
    <property type="entry name" value="MutL, C-terminal domain, dimerisation subdomain"/>
    <property type="match status" value="1"/>
</dbReference>
<comment type="caution">
    <text evidence="8">The sequence shown here is derived from an EMBL/GenBank/DDBJ whole genome shotgun (WGS) entry which is preliminary data.</text>
</comment>
<evidence type="ECO:0000256" key="2">
    <source>
        <dbReference type="ARBA" id="ARBA00022763"/>
    </source>
</evidence>
<evidence type="ECO:0000313" key="9">
    <source>
        <dbReference type="Proteomes" id="UP000732377"/>
    </source>
</evidence>
<dbReference type="GO" id="GO:0140664">
    <property type="term" value="F:ATP-dependent DNA damage sensor activity"/>
    <property type="evidence" value="ECO:0007669"/>
    <property type="project" value="InterPro"/>
</dbReference>